<accession>A0AAE3FNM2</accession>
<name>A0AAE3FNM2_9EURY</name>
<gene>
    <name evidence="2" type="ORF">AArcSt11_00055</name>
</gene>
<keyword evidence="3" id="KW-1185">Reference proteome</keyword>
<sequence length="328" mass="36899">MKAVITGETEDLVGVNLRDNYGAEHILDVRKKDGKITAHQCEAYADNPANRTTAENAYNEQAREFARFYVYRERGYKTLPPQRNPDRIAAAMFAVASLPPATIEQYFGDLHQQLQSHENAADPILSIPSTVDRDLLRAGQDLYLHHDESLIAGMEALTRTAAYEELEAATGADAEPMSIAELQGVLAELDVDLGEAAEHVGETLIETTGPVTIRWEKSRDNDEVQAADTDQPVPSREPDVRPDMIAEMFALESVDEFQEALVHHLRCQVRDCYVEMGVAPPELFRVTGPGFYKNIGWYAHHDFYPRYYNYHADIDDWQDENALDDLTA</sequence>
<dbReference type="EMBL" id="JAKRVY010000001">
    <property type="protein sequence ID" value="MCL9812043.1"/>
    <property type="molecule type" value="Genomic_DNA"/>
</dbReference>
<evidence type="ECO:0000313" key="3">
    <source>
        <dbReference type="Proteomes" id="UP001202674"/>
    </source>
</evidence>
<dbReference type="AlphaFoldDB" id="A0AAE3FNM2"/>
<feature type="region of interest" description="Disordered" evidence="1">
    <location>
        <begin position="218"/>
        <end position="239"/>
    </location>
</feature>
<organism evidence="2 3">
    <name type="scientific">Natranaeroarchaeum aerophilus</name>
    <dbReference type="NCBI Taxonomy" id="2917711"/>
    <lineage>
        <taxon>Archaea</taxon>
        <taxon>Methanobacteriati</taxon>
        <taxon>Methanobacteriota</taxon>
        <taxon>Stenosarchaea group</taxon>
        <taxon>Halobacteria</taxon>
        <taxon>Halobacteriales</taxon>
        <taxon>Natronoarchaeaceae</taxon>
        <taxon>Natranaeroarchaeum</taxon>
    </lineage>
</organism>
<comment type="caution">
    <text evidence="2">The sequence shown here is derived from an EMBL/GenBank/DDBJ whole genome shotgun (WGS) entry which is preliminary data.</text>
</comment>
<dbReference type="Pfam" id="PF25858">
    <property type="entry name" value="DUF7958"/>
    <property type="match status" value="1"/>
</dbReference>
<evidence type="ECO:0000313" key="2">
    <source>
        <dbReference type="EMBL" id="MCL9812043.1"/>
    </source>
</evidence>
<dbReference type="Proteomes" id="UP001202674">
    <property type="component" value="Unassembled WGS sequence"/>
</dbReference>
<dbReference type="InterPro" id="IPR058264">
    <property type="entry name" value="DUF7958"/>
</dbReference>
<reference evidence="2 3" key="1">
    <citation type="journal article" date="2022" name="Syst. Appl. Microbiol.">
        <title>Natronocalculus amylovorans gen. nov., sp. nov., and Natranaeroarchaeum aerophilus sp. nov., dominant culturable amylolytic natronoarchaea from hypersaline soda lakes in southwestern Siberia.</title>
        <authorList>
            <person name="Sorokin D.Y."/>
            <person name="Elcheninov A.G."/>
            <person name="Khizhniak T.V."/>
            <person name="Koenen M."/>
            <person name="Bale N.J."/>
            <person name="Damste J.S.S."/>
            <person name="Kublanov I.V."/>
        </authorList>
    </citation>
    <scope>NUCLEOTIDE SEQUENCE [LARGE SCALE GENOMIC DNA]</scope>
    <source>
        <strain evidence="2 3">AArc-St1-1</strain>
    </source>
</reference>
<proteinExistence type="predicted"/>
<protein>
    <submittedName>
        <fullName evidence="2">Uncharacterized protein</fullName>
    </submittedName>
</protein>
<evidence type="ECO:0000256" key="1">
    <source>
        <dbReference type="SAM" id="MobiDB-lite"/>
    </source>
</evidence>
<dbReference type="RefSeq" id="WP_250593580.1">
    <property type="nucleotide sequence ID" value="NZ_JAKRVY010000001.1"/>
</dbReference>